<feature type="region of interest" description="Disordered" evidence="1">
    <location>
        <begin position="165"/>
        <end position="242"/>
    </location>
</feature>
<feature type="region of interest" description="Disordered" evidence="1">
    <location>
        <begin position="117"/>
        <end position="152"/>
    </location>
</feature>
<feature type="compositionally biased region" description="Acidic residues" evidence="1">
    <location>
        <begin position="227"/>
        <end position="242"/>
    </location>
</feature>
<sequence>MTTSITDARYNVIHHTPSYTSSLLFDEPAETGWSVMPGFDESLSIPPHLEPPRFDTDETLPSQMHPSYPYGRPLSLGKKGSKGRGVGNLLGTIGSGMDMRGGEWRGRGERWEEWGLEDVKEKEGRREVPPGMAGAKRPPSPPSPALHPSSIPAPRSIHLRRLIERQRSSPVIPNEGFDAPVPNETYDEPQSPNTNHQRQGQMTNEQQTVQIGTLGQNRREGGRTSADDEIEASDEEGGGDVD</sequence>
<gene>
    <name evidence="2" type="ORF">IL334_004656</name>
</gene>
<reference evidence="2 3" key="1">
    <citation type="submission" date="2024-01" db="EMBL/GenBank/DDBJ databases">
        <title>Comparative genomics of Cryptococcus and Kwoniella reveals pathogenesis evolution and contrasting modes of karyotype evolution via chromosome fusion or intercentromeric recombination.</title>
        <authorList>
            <person name="Coelho M.A."/>
            <person name="David-Palma M."/>
            <person name="Shea T."/>
            <person name="Bowers K."/>
            <person name="McGinley-Smith S."/>
            <person name="Mohammad A.W."/>
            <person name="Gnirke A."/>
            <person name="Yurkov A.M."/>
            <person name="Nowrousian M."/>
            <person name="Sun S."/>
            <person name="Cuomo C.A."/>
            <person name="Heitman J."/>
        </authorList>
    </citation>
    <scope>NUCLEOTIDE SEQUENCE [LARGE SCALE GENOMIC DNA]</scope>
    <source>
        <strain evidence="2">CBS 11374</strain>
    </source>
</reference>
<evidence type="ECO:0008006" key="4">
    <source>
        <dbReference type="Google" id="ProtNLM"/>
    </source>
</evidence>
<feature type="compositionally biased region" description="Polar residues" evidence="1">
    <location>
        <begin position="188"/>
        <end position="216"/>
    </location>
</feature>
<evidence type="ECO:0000313" key="2">
    <source>
        <dbReference type="EMBL" id="WRT67684.1"/>
    </source>
</evidence>
<protein>
    <recommendedName>
        <fullName evidence="4">Anaphase-promoting complex subunit 13</fullName>
    </recommendedName>
</protein>
<dbReference type="GeneID" id="87956787"/>
<dbReference type="Proteomes" id="UP001329825">
    <property type="component" value="Chromosome 6"/>
</dbReference>
<keyword evidence="3" id="KW-1185">Reference proteome</keyword>
<feature type="compositionally biased region" description="Basic and acidic residues" evidence="1">
    <location>
        <begin position="117"/>
        <end position="128"/>
    </location>
</feature>
<proteinExistence type="predicted"/>
<evidence type="ECO:0000256" key="1">
    <source>
        <dbReference type="SAM" id="MobiDB-lite"/>
    </source>
</evidence>
<organism evidence="2 3">
    <name type="scientific">Kwoniella shivajii</name>
    <dbReference type="NCBI Taxonomy" id="564305"/>
    <lineage>
        <taxon>Eukaryota</taxon>
        <taxon>Fungi</taxon>
        <taxon>Dikarya</taxon>
        <taxon>Basidiomycota</taxon>
        <taxon>Agaricomycotina</taxon>
        <taxon>Tremellomycetes</taxon>
        <taxon>Tremellales</taxon>
        <taxon>Cryptococcaceae</taxon>
        <taxon>Kwoniella</taxon>
    </lineage>
</organism>
<evidence type="ECO:0000313" key="3">
    <source>
        <dbReference type="Proteomes" id="UP001329825"/>
    </source>
</evidence>
<feature type="compositionally biased region" description="Basic and acidic residues" evidence="1">
    <location>
        <begin position="217"/>
        <end position="226"/>
    </location>
</feature>
<name>A0ABZ1D2V7_9TREE</name>
<dbReference type="RefSeq" id="XP_062792424.1">
    <property type="nucleotide sequence ID" value="XM_062936373.1"/>
</dbReference>
<accession>A0ABZ1D2V7</accession>
<dbReference type="EMBL" id="CP141886">
    <property type="protein sequence ID" value="WRT67684.1"/>
    <property type="molecule type" value="Genomic_DNA"/>
</dbReference>